<keyword evidence="3" id="KW-1185">Reference proteome</keyword>
<evidence type="ECO:0000256" key="1">
    <source>
        <dbReference type="SAM" id="Phobius"/>
    </source>
</evidence>
<name>A0ABS7CZ30_9BACT</name>
<comment type="caution">
    <text evidence="2">The sequence shown here is derived from an EMBL/GenBank/DDBJ whole genome shotgun (WGS) entry which is preliminary data.</text>
</comment>
<evidence type="ECO:0000313" key="2">
    <source>
        <dbReference type="EMBL" id="MBW7469020.1"/>
    </source>
</evidence>
<feature type="transmembrane region" description="Helical" evidence="1">
    <location>
        <begin position="103"/>
        <end position="123"/>
    </location>
</feature>
<keyword evidence="1" id="KW-1133">Transmembrane helix</keyword>
<gene>
    <name evidence="2" type="ORF">K0O23_18240</name>
</gene>
<keyword evidence="1" id="KW-0812">Transmembrane</keyword>
<protein>
    <submittedName>
        <fullName evidence="2">Uncharacterized protein</fullName>
    </submittedName>
</protein>
<dbReference type="EMBL" id="JAHYXK010000024">
    <property type="protein sequence ID" value="MBW7469020.1"/>
    <property type="molecule type" value="Genomic_DNA"/>
</dbReference>
<accession>A0ABS7CZ30</accession>
<feature type="transmembrane region" description="Helical" evidence="1">
    <location>
        <begin position="7"/>
        <end position="28"/>
    </location>
</feature>
<proteinExistence type="predicted"/>
<feature type="transmembrane region" description="Helical" evidence="1">
    <location>
        <begin position="135"/>
        <end position="155"/>
    </location>
</feature>
<evidence type="ECO:0000313" key="3">
    <source>
        <dbReference type="Proteomes" id="UP000813018"/>
    </source>
</evidence>
<sequence>MPLSLNYRFLLISSVVSAVATAVINLAIAQTLWYNYELIPLWGPQSIASYLTSASMLSSFMITFLVTKATRNSIRAQHIFPLHWHLKSQTLIDQLPSHTAHRAFVLGVIAALMSGLTIFLLDFKNFTSFYHSEFAAFSIVYFVLLSSSIAVMSAYRAMGDDVLKQVKL</sequence>
<reference evidence="2 3" key="1">
    <citation type="journal article" date="2016" name="Int. J. Syst. Evol. Microbiol.">
        <title>Pontibacter aydingkolensis sp. nov., isolated from soil of a salt lake.</title>
        <authorList>
            <person name="Osman G."/>
            <person name="Zhang T."/>
            <person name="Lou K."/>
            <person name="Gao Y."/>
            <person name="Chang W."/>
            <person name="Lin Q."/>
            <person name="Yang H.M."/>
            <person name="Huo X.D."/>
            <person name="Wang N."/>
        </authorList>
    </citation>
    <scope>NUCLEOTIDE SEQUENCE [LARGE SCALE GENOMIC DNA]</scope>
    <source>
        <strain evidence="2 3">KACC 19255</strain>
    </source>
</reference>
<keyword evidence="1" id="KW-0472">Membrane</keyword>
<organism evidence="2 3">
    <name type="scientific">Pontibacter aydingkolensis</name>
    <dbReference type="NCBI Taxonomy" id="1911536"/>
    <lineage>
        <taxon>Bacteria</taxon>
        <taxon>Pseudomonadati</taxon>
        <taxon>Bacteroidota</taxon>
        <taxon>Cytophagia</taxon>
        <taxon>Cytophagales</taxon>
        <taxon>Hymenobacteraceae</taxon>
        <taxon>Pontibacter</taxon>
    </lineage>
</organism>
<dbReference type="Proteomes" id="UP000813018">
    <property type="component" value="Unassembled WGS sequence"/>
</dbReference>
<dbReference type="RefSeq" id="WP_219878889.1">
    <property type="nucleotide sequence ID" value="NZ_JAHYXK010000024.1"/>
</dbReference>
<feature type="transmembrane region" description="Helical" evidence="1">
    <location>
        <begin position="48"/>
        <end position="67"/>
    </location>
</feature>